<accession>A0A396BKL2</accession>
<evidence type="ECO:0000313" key="1">
    <source>
        <dbReference type="EMBL" id="RHH05423.1"/>
    </source>
</evidence>
<name>A0A396BKL2_BACFG</name>
<comment type="caution">
    <text evidence="1">The sequence shown here is derived from an EMBL/GenBank/DDBJ whole genome shotgun (WGS) entry which is preliminary data.</text>
</comment>
<sequence>MDIKNTFLFCSIRSIVHKHIPMIYEQINKNFSVFEKDIWKDLEKVEVIQEYQTYWEINASLSNMIFDTISLKPIGSIFGRVCIEHYSHLNYITLSYYICNLLSLANNDFVDDAPIKYKIYIHDLNDKKKMLPYLNQVENFFHTFPELFGDNIRWINLNLEHIMQNEKLCYIQKNNNKPG</sequence>
<dbReference type="RefSeq" id="WP_122330768.1">
    <property type="nucleotide sequence ID" value="NZ_JAQDYY010000053.1"/>
</dbReference>
<reference evidence="1 2" key="1">
    <citation type="submission" date="2018-08" db="EMBL/GenBank/DDBJ databases">
        <title>A genome reference for cultivated species of the human gut microbiota.</title>
        <authorList>
            <person name="Zou Y."/>
            <person name="Xue W."/>
            <person name="Luo G."/>
        </authorList>
    </citation>
    <scope>NUCLEOTIDE SEQUENCE [LARGE SCALE GENOMIC DNA]</scope>
    <source>
        <strain evidence="1 2">AM18-6</strain>
    </source>
</reference>
<dbReference type="Proteomes" id="UP000266644">
    <property type="component" value="Unassembled WGS sequence"/>
</dbReference>
<evidence type="ECO:0000313" key="2">
    <source>
        <dbReference type="Proteomes" id="UP000266644"/>
    </source>
</evidence>
<dbReference type="AlphaFoldDB" id="A0A396BKL2"/>
<dbReference type="EMBL" id="QRJE01000055">
    <property type="protein sequence ID" value="RHH05423.1"/>
    <property type="molecule type" value="Genomic_DNA"/>
</dbReference>
<protein>
    <submittedName>
        <fullName evidence="1">Uncharacterized protein</fullName>
    </submittedName>
</protein>
<organism evidence="1 2">
    <name type="scientific">Bacteroides fragilis</name>
    <dbReference type="NCBI Taxonomy" id="817"/>
    <lineage>
        <taxon>Bacteria</taxon>
        <taxon>Pseudomonadati</taxon>
        <taxon>Bacteroidota</taxon>
        <taxon>Bacteroidia</taxon>
        <taxon>Bacteroidales</taxon>
        <taxon>Bacteroidaceae</taxon>
        <taxon>Bacteroides</taxon>
    </lineage>
</organism>
<gene>
    <name evidence="1" type="ORF">DW228_22955</name>
</gene>
<proteinExistence type="predicted"/>